<protein>
    <recommendedName>
        <fullName evidence="7">Efficient mitochondria targeting-associated protein 19</fullName>
    </recommendedName>
</protein>
<dbReference type="AlphaFoldDB" id="A0AAN6N4L6"/>
<evidence type="ECO:0000313" key="10">
    <source>
        <dbReference type="Proteomes" id="UP001303473"/>
    </source>
</evidence>
<dbReference type="PANTHER" id="PTHR31204:SF1">
    <property type="entry name" value="SIGMA INTRACELLULAR RECEPTOR 2"/>
    <property type="match status" value="1"/>
</dbReference>
<dbReference type="InterPro" id="IPR051987">
    <property type="entry name" value="Sigma-2_receptor-like"/>
</dbReference>
<reference evidence="10" key="1">
    <citation type="journal article" date="2023" name="Mol. Phylogenet. Evol.">
        <title>Genome-scale phylogeny and comparative genomics of the fungal order Sordariales.</title>
        <authorList>
            <person name="Hensen N."/>
            <person name="Bonometti L."/>
            <person name="Westerberg I."/>
            <person name="Brannstrom I.O."/>
            <person name="Guillou S."/>
            <person name="Cros-Aarteil S."/>
            <person name="Calhoun S."/>
            <person name="Haridas S."/>
            <person name="Kuo A."/>
            <person name="Mondo S."/>
            <person name="Pangilinan J."/>
            <person name="Riley R."/>
            <person name="LaButti K."/>
            <person name="Andreopoulos B."/>
            <person name="Lipzen A."/>
            <person name="Chen C."/>
            <person name="Yan M."/>
            <person name="Daum C."/>
            <person name="Ng V."/>
            <person name="Clum A."/>
            <person name="Steindorff A."/>
            <person name="Ohm R.A."/>
            <person name="Martin F."/>
            <person name="Silar P."/>
            <person name="Natvig D.O."/>
            <person name="Lalanne C."/>
            <person name="Gautier V."/>
            <person name="Ament-Velasquez S.L."/>
            <person name="Kruys A."/>
            <person name="Hutchinson M.I."/>
            <person name="Powell A.J."/>
            <person name="Barry K."/>
            <person name="Miller A.N."/>
            <person name="Grigoriev I.V."/>
            <person name="Debuchy R."/>
            <person name="Gladieux P."/>
            <person name="Hiltunen Thoren M."/>
            <person name="Johannesson H."/>
        </authorList>
    </citation>
    <scope>NUCLEOTIDE SEQUENCE [LARGE SCALE GENOMIC DNA]</scope>
    <source>
        <strain evidence="10">CBS 340.73</strain>
    </source>
</reference>
<dbReference type="PIRSF" id="PIRSF031032">
    <property type="entry name" value="TMP_97_prd"/>
    <property type="match status" value="1"/>
</dbReference>
<accession>A0AAN6N4L6</accession>
<evidence type="ECO:0000313" key="9">
    <source>
        <dbReference type="EMBL" id="KAK3938324.1"/>
    </source>
</evidence>
<evidence type="ECO:0000256" key="4">
    <source>
        <dbReference type="ARBA" id="ARBA00022824"/>
    </source>
</evidence>
<keyword evidence="6 7" id="KW-0472">Membrane</keyword>
<name>A0AAN6N4L6_9PEZI</name>
<evidence type="ECO:0000256" key="3">
    <source>
        <dbReference type="ARBA" id="ARBA00022692"/>
    </source>
</evidence>
<dbReference type="InterPro" id="IPR016964">
    <property type="entry name" value="Sigma2_recept"/>
</dbReference>
<gene>
    <name evidence="9" type="ORF">QBC46DRAFT_355966</name>
</gene>
<organism evidence="9 10">
    <name type="scientific">Diplogelasinospora grovesii</name>
    <dbReference type="NCBI Taxonomy" id="303347"/>
    <lineage>
        <taxon>Eukaryota</taxon>
        <taxon>Fungi</taxon>
        <taxon>Dikarya</taxon>
        <taxon>Ascomycota</taxon>
        <taxon>Pezizomycotina</taxon>
        <taxon>Sordariomycetes</taxon>
        <taxon>Sordariomycetidae</taxon>
        <taxon>Sordariales</taxon>
        <taxon>Diplogelasinosporaceae</taxon>
        <taxon>Diplogelasinospora</taxon>
    </lineage>
</organism>
<sequence length="189" mass="21840">MAVSKQSWKDYVWLVWFLIQIPVIFLVDATHFYPKWLYASPESPLHFMQLIKDNYISTYNDPIAQWTAETATQHSSWIPLFLSIEMLFSAPIVLYAVYRLGVKRAGTTGANELLFLVYAFETAFTTLVCIHDVLYWDDAVYNIDLKRTFVFNLFGPWFVIPAIMFVDMCSRILSRINAADAVAVGKKMQ</sequence>
<proteinExistence type="inferred from homology"/>
<dbReference type="PROSITE" id="PS51751">
    <property type="entry name" value="EXPERA"/>
    <property type="match status" value="1"/>
</dbReference>
<dbReference type="Pfam" id="PF05241">
    <property type="entry name" value="EBP"/>
    <property type="match status" value="1"/>
</dbReference>
<dbReference type="EMBL" id="MU853832">
    <property type="protein sequence ID" value="KAK3938324.1"/>
    <property type="molecule type" value="Genomic_DNA"/>
</dbReference>
<feature type="transmembrane region" description="Helical" evidence="7">
    <location>
        <begin position="113"/>
        <end position="136"/>
    </location>
</feature>
<feature type="domain" description="EXPERA" evidence="8">
    <location>
        <begin position="9"/>
        <end position="165"/>
    </location>
</feature>
<evidence type="ECO:0000256" key="5">
    <source>
        <dbReference type="ARBA" id="ARBA00022989"/>
    </source>
</evidence>
<feature type="transmembrane region" description="Helical" evidence="7">
    <location>
        <begin position="12"/>
        <end position="33"/>
    </location>
</feature>
<keyword evidence="4 7" id="KW-0256">Endoplasmic reticulum</keyword>
<keyword evidence="3 7" id="KW-0812">Transmembrane</keyword>
<comment type="caution">
    <text evidence="9">The sequence shown here is derived from an EMBL/GenBank/DDBJ whole genome shotgun (WGS) entry which is preliminary data.</text>
</comment>
<dbReference type="InterPro" id="IPR033118">
    <property type="entry name" value="EXPERA"/>
</dbReference>
<evidence type="ECO:0000256" key="1">
    <source>
        <dbReference type="ARBA" id="ARBA00004477"/>
    </source>
</evidence>
<evidence type="ECO:0000256" key="7">
    <source>
        <dbReference type="PIRNR" id="PIRNR031032"/>
    </source>
</evidence>
<dbReference type="GO" id="GO:0005789">
    <property type="term" value="C:endoplasmic reticulum membrane"/>
    <property type="evidence" value="ECO:0007669"/>
    <property type="project" value="UniProtKB-SubCell"/>
</dbReference>
<evidence type="ECO:0000259" key="8">
    <source>
        <dbReference type="PROSITE" id="PS51751"/>
    </source>
</evidence>
<dbReference type="PANTHER" id="PTHR31204">
    <property type="entry name" value="SIGMA INTRACELLULAR RECEPTOR 2"/>
    <property type="match status" value="1"/>
</dbReference>
<comment type="similarity">
    <text evidence="2">Belongs to the TMEM97/sigma-2 receptor family.</text>
</comment>
<evidence type="ECO:0000256" key="2">
    <source>
        <dbReference type="ARBA" id="ARBA00009096"/>
    </source>
</evidence>
<keyword evidence="5 7" id="KW-1133">Transmembrane helix</keyword>
<evidence type="ECO:0000256" key="6">
    <source>
        <dbReference type="ARBA" id="ARBA00023136"/>
    </source>
</evidence>
<feature type="transmembrane region" description="Helical" evidence="7">
    <location>
        <begin position="77"/>
        <end position="101"/>
    </location>
</feature>
<keyword evidence="10" id="KW-1185">Reference proteome</keyword>
<feature type="transmembrane region" description="Helical" evidence="7">
    <location>
        <begin position="148"/>
        <end position="166"/>
    </location>
</feature>
<comment type="subcellular location">
    <subcellularLocation>
        <location evidence="1">Endoplasmic reticulum membrane</location>
        <topology evidence="1">Multi-pass membrane protein</topology>
    </subcellularLocation>
</comment>
<dbReference type="Proteomes" id="UP001303473">
    <property type="component" value="Unassembled WGS sequence"/>
</dbReference>